<gene>
    <name evidence="1" type="ORF">C0Q70_11415</name>
</gene>
<organism evidence="1 2">
    <name type="scientific">Pomacea canaliculata</name>
    <name type="common">Golden apple snail</name>
    <dbReference type="NCBI Taxonomy" id="400727"/>
    <lineage>
        <taxon>Eukaryota</taxon>
        <taxon>Metazoa</taxon>
        <taxon>Spiralia</taxon>
        <taxon>Lophotrochozoa</taxon>
        <taxon>Mollusca</taxon>
        <taxon>Gastropoda</taxon>
        <taxon>Caenogastropoda</taxon>
        <taxon>Architaenioglossa</taxon>
        <taxon>Ampullarioidea</taxon>
        <taxon>Ampullariidae</taxon>
        <taxon>Pomacea</taxon>
    </lineage>
</organism>
<dbReference type="EMBL" id="PZQS01000006">
    <property type="protein sequence ID" value="PVD28820.1"/>
    <property type="molecule type" value="Genomic_DNA"/>
</dbReference>
<keyword evidence="2" id="KW-1185">Reference proteome</keyword>
<accession>A0A2T7P5X6</accession>
<reference evidence="1 2" key="1">
    <citation type="submission" date="2018-04" db="EMBL/GenBank/DDBJ databases">
        <title>The genome of golden apple snail Pomacea canaliculata provides insight into stress tolerance and invasive adaptation.</title>
        <authorList>
            <person name="Liu C."/>
            <person name="Liu B."/>
            <person name="Ren Y."/>
            <person name="Zhang Y."/>
            <person name="Wang H."/>
            <person name="Li S."/>
            <person name="Jiang F."/>
            <person name="Yin L."/>
            <person name="Zhang G."/>
            <person name="Qian W."/>
            <person name="Fan W."/>
        </authorList>
    </citation>
    <scope>NUCLEOTIDE SEQUENCE [LARGE SCALE GENOMIC DNA]</scope>
    <source>
        <strain evidence="1">SZHN2017</strain>
        <tissue evidence="1">Muscle</tissue>
    </source>
</reference>
<evidence type="ECO:0000313" key="1">
    <source>
        <dbReference type="EMBL" id="PVD28820.1"/>
    </source>
</evidence>
<evidence type="ECO:0000313" key="2">
    <source>
        <dbReference type="Proteomes" id="UP000245119"/>
    </source>
</evidence>
<protein>
    <submittedName>
        <fullName evidence="1">Uncharacterized protein</fullName>
    </submittedName>
</protein>
<proteinExistence type="predicted"/>
<dbReference type="Proteomes" id="UP000245119">
    <property type="component" value="Linkage Group LG6"/>
</dbReference>
<dbReference type="AlphaFoldDB" id="A0A2T7P5X6"/>
<sequence length="322" mass="35566">MAAMIVIKCLPNPKAYLDISPASRKVSKVIADTCLPASSSAAFSRFGRECSPLRLELSFAVDSSFPQKFNIVRQEQQQADNMVVIATLLLLLCLNINQATAASATRFPDIKSSTTPSPTKSASTGTTASCQAALRECALFSVDEASLDNVYQQAFSAMLQKQRLEYQHNLVKARDFLINLMNLFILNPDLPPDSRSCQGADSTPVTILNDPTATLPKVDSVPDITVRKLEQCVVNEWSSWSNPFAFGVIERRRTVVQKGVCCPDDLVQQVNVSAYIGSTDTVFQNKDNVGEYFHNDFLNKQPRDILLIIDTSSSIFSEDFEY</sequence>
<dbReference type="OrthoDB" id="5964156at2759"/>
<comment type="caution">
    <text evidence="1">The sequence shown here is derived from an EMBL/GenBank/DDBJ whole genome shotgun (WGS) entry which is preliminary data.</text>
</comment>
<name>A0A2T7P5X6_POMCA</name>